<keyword evidence="2" id="KW-1185">Reference proteome</keyword>
<evidence type="ECO:0000313" key="1">
    <source>
        <dbReference type="EMBL" id="KAF9488185.1"/>
    </source>
</evidence>
<gene>
    <name evidence="1" type="ORF">BDN71DRAFT_1403619</name>
</gene>
<dbReference type="Proteomes" id="UP000807025">
    <property type="component" value="Unassembled WGS sequence"/>
</dbReference>
<dbReference type="AlphaFoldDB" id="A0A9P6DA01"/>
<reference evidence="1" key="1">
    <citation type="submission" date="2020-11" db="EMBL/GenBank/DDBJ databases">
        <authorList>
            <consortium name="DOE Joint Genome Institute"/>
            <person name="Ahrendt S."/>
            <person name="Riley R."/>
            <person name="Andreopoulos W."/>
            <person name="Labutti K."/>
            <person name="Pangilinan J."/>
            <person name="Ruiz-Duenas F.J."/>
            <person name="Barrasa J.M."/>
            <person name="Sanchez-Garcia M."/>
            <person name="Camarero S."/>
            <person name="Miyauchi S."/>
            <person name="Serrano A."/>
            <person name="Linde D."/>
            <person name="Babiker R."/>
            <person name="Drula E."/>
            <person name="Ayuso-Fernandez I."/>
            <person name="Pacheco R."/>
            <person name="Padilla G."/>
            <person name="Ferreira P."/>
            <person name="Barriuso J."/>
            <person name="Kellner H."/>
            <person name="Castanera R."/>
            <person name="Alfaro M."/>
            <person name="Ramirez L."/>
            <person name="Pisabarro A.G."/>
            <person name="Kuo A."/>
            <person name="Tritt A."/>
            <person name="Lipzen A."/>
            <person name="He G."/>
            <person name="Yan M."/>
            <person name="Ng V."/>
            <person name="Cullen D."/>
            <person name="Martin F."/>
            <person name="Rosso M.-N."/>
            <person name="Henrissat B."/>
            <person name="Hibbett D."/>
            <person name="Martinez A.T."/>
            <person name="Grigoriev I.V."/>
        </authorList>
    </citation>
    <scope>NUCLEOTIDE SEQUENCE</scope>
    <source>
        <strain evidence="1">ATCC 90797</strain>
    </source>
</reference>
<protein>
    <submittedName>
        <fullName evidence="1">Uncharacterized protein</fullName>
    </submittedName>
</protein>
<name>A0A9P6DA01_PLEER</name>
<sequence length="54" mass="6223">MDANEHLLKKLGIILFSIVPHAVEVEWLFSQLGNIQSAKWCNLMVENFKKLGRL</sequence>
<evidence type="ECO:0000313" key="2">
    <source>
        <dbReference type="Proteomes" id="UP000807025"/>
    </source>
</evidence>
<accession>A0A9P6DA01</accession>
<organism evidence="1 2">
    <name type="scientific">Pleurotus eryngii</name>
    <name type="common">Boletus of the steppes</name>
    <dbReference type="NCBI Taxonomy" id="5323"/>
    <lineage>
        <taxon>Eukaryota</taxon>
        <taxon>Fungi</taxon>
        <taxon>Dikarya</taxon>
        <taxon>Basidiomycota</taxon>
        <taxon>Agaricomycotina</taxon>
        <taxon>Agaricomycetes</taxon>
        <taxon>Agaricomycetidae</taxon>
        <taxon>Agaricales</taxon>
        <taxon>Pleurotineae</taxon>
        <taxon>Pleurotaceae</taxon>
        <taxon>Pleurotus</taxon>
    </lineage>
</organism>
<dbReference type="EMBL" id="MU154726">
    <property type="protein sequence ID" value="KAF9488185.1"/>
    <property type="molecule type" value="Genomic_DNA"/>
</dbReference>
<dbReference type="InterPro" id="IPR012337">
    <property type="entry name" value="RNaseH-like_sf"/>
</dbReference>
<dbReference type="SUPFAM" id="SSF53098">
    <property type="entry name" value="Ribonuclease H-like"/>
    <property type="match status" value="1"/>
</dbReference>
<dbReference type="OrthoDB" id="3226942at2759"/>
<comment type="caution">
    <text evidence="1">The sequence shown here is derived from an EMBL/GenBank/DDBJ whole genome shotgun (WGS) entry which is preliminary data.</text>
</comment>
<proteinExistence type="predicted"/>